<dbReference type="EMBL" id="FZQP02004100">
    <property type="protein sequence ID" value="VVC99357.1"/>
    <property type="molecule type" value="Genomic_DNA"/>
</dbReference>
<organism evidence="1 2">
    <name type="scientific">Leptidea sinapis</name>
    <dbReference type="NCBI Taxonomy" id="189913"/>
    <lineage>
        <taxon>Eukaryota</taxon>
        <taxon>Metazoa</taxon>
        <taxon>Ecdysozoa</taxon>
        <taxon>Arthropoda</taxon>
        <taxon>Hexapoda</taxon>
        <taxon>Insecta</taxon>
        <taxon>Pterygota</taxon>
        <taxon>Neoptera</taxon>
        <taxon>Endopterygota</taxon>
        <taxon>Lepidoptera</taxon>
        <taxon>Glossata</taxon>
        <taxon>Ditrysia</taxon>
        <taxon>Papilionoidea</taxon>
        <taxon>Pieridae</taxon>
        <taxon>Dismorphiinae</taxon>
        <taxon>Leptidea</taxon>
    </lineage>
</organism>
<keyword evidence="2" id="KW-1185">Reference proteome</keyword>
<reference evidence="1 2" key="1">
    <citation type="submission" date="2017-07" db="EMBL/GenBank/DDBJ databases">
        <authorList>
            <person name="Talla V."/>
            <person name="Backstrom N."/>
        </authorList>
    </citation>
    <scope>NUCLEOTIDE SEQUENCE [LARGE SCALE GENOMIC DNA]</scope>
</reference>
<evidence type="ECO:0000313" key="1">
    <source>
        <dbReference type="EMBL" id="VVC99357.1"/>
    </source>
</evidence>
<proteinExistence type="predicted"/>
<gene>
    <name evidence="1" type="ORF">LSINAPIS_LOCUS10250</name>
</gene>
<feature type="non-terminal residue" evidence="1">
    <location>
        <position position="1"/>
    </location>
</feature>
<evidence type="ECO:0000313" key="2">
    <source>
        <dbReference type="Proteomes" id="UP000324832"/>
    </source>
</evidence>
<sequence length="8" mass="1008">IFRPMHAH</sequence>
<dbReference type="Proteomes" id="UP000324832">
    <property type="component" value="Unassembled WGS sequence"/>
</dbReference>
<protein>
    <submittedName>
        <fullName evidence="1">Uncharacterized protein</fullName>
    </submittedName>
</protein>
<accession>A0A5E4QQH2</accession>
<name>A0A5E4QQH2_9NEOP</name>